<feature type="chain" id="PRO_5047309956" description="DUF1471 domain-containing protein" evidence="1">
    <location>
        <begin position="23"/>
        <end position="98"/>
    </location>
</feature>
<evidence type="ECO:0008006" key="4">
    <source>
        <dbReference type="Google" id="ProtNLM"/>
    </source>
</evidence>
<organism evidence="2 3">
    <name type="scientific">Lysobacter arenosi</name>
    <dbReference type="NCBI Taxonomy" id="2795387"/>
    <lineage>
        <taxon>Bacteria</taxon>
        <taxon>Pseudomonadati</taxon>
        <taxon>Pseudomonadota</taxon>
        <taxon>Gammaproteobacteria</taxon>
        <taxon>Lysobacterales</taxon>
        <taxon>Lysobacteraceae</taxon>
        <taxon>Lysobacter</taxon>
    </lineage>
</organism>
<dbReference type="RefSeq" id="WP_200604878.1">
    <property type="nucleotide sequence ID" value="NZ_CP071517.1"/>
</dbReference>
<gene>
    <name evidence="2" type="ORF">HIV01_002990</name>
</gene>
<feature type="signal peptide" evidence="1">
    <location>
        <begin position="1"/>
        <end position="22"/>
    </location>
</feature>
<name>A0ABX7RF64_9GAMM</name>
<proteinExistence type="predicted"/>
<accession>A0ABX7RF64</accession>
<keyword evidence="1" id="KW-0732">Signal</keyword>
<dbReference type="Proteomes" id="UP000663400">
    <property type="component" value="Chromosome"/>
</dbReference>
<evidence type="ECO:0000256" key="1">
    <source>
        <dbReference type="SAM" id="SignalP"/>
    </source>
</evidence>
<evidence type="ECO:0000313" key="3">
    <source>
        <dbReference type="Proteomes" id="UP000663400"/>
    </source>
</evidence>
<keyword evidence="3" id="KW-1185">Reference proteome</keyword>
<reference evidence="2 3" key="1">
    <citation type="submission" date="2021-02" db="EMBL/GenBank/DDBJ databases">
        <title>Lysobacter arenosi sp. nov., isolated from soil of gangwondo yeongwol, south Korea.</title>
        <authorList>
            <person name="Kim K.R."/>
            <person name="Kim K.H."/>
            <person name="Jeon C.O."/>
        </authorList>
    </citation>
    <scope>NUCLEOTIDE SEQUENCE [LARGE SCALE GENOMIC DNA]</scope>
    <source>
        <strain evidence="2 3">R7</strain>
    </source>
</reference>
<evidence type="ECO:0000313" key="2">
    <source>
        <dbReference type="EMBL" id="QSX75521.1"/>
    </source>
</evidence>
<dbReference type="EMBL" id="CP071517">
    <property type="protein sequence ID" value="QSX75521.1"/>
    <property type="molecule type" value="Genomic_DNA"/>
</dbReference>
<sequence>MRKTVVAALLAACLITPALALAATQSQYDKKAAEFAQTGQQTVSLYVDVDLGARKNGSASELNQAHRAFNSNGYQVQSVVGYTENGDLQGFFVTYVRR</sequence>
<protein>
    <recommendedName>
        <fullName evidence="4">DUF1471 domain-containing protein</fullName>
    </recommendedName>
</protein>